<evidence type="ECO:0000256" key="6">
    <source>
        <dbReference type="RuleBase" id="RU003915"/>
    </source>
</evidence>
<evidence type="ECO:0000313" key="11">
    <source>
        <dbReference type="Proteomes" id="UP000230137"/>
    </source>
</evidence>
<evidence type="ECO:0000256" key="3">
    <source>
        <dbReference type="ARBA" id="ARBA00023110"/>
    </source>
</evidence>
<comment type="caution">
    <text evidence="10">The sequence shown here is derived from an EMBL/GenBank/DDBJ whole genome shotgun (WGS) entry which is preliminary data.</text>
</comment>
<sequence>MKSFGMYVVAVSVIILLAFIFMSGNNNSENNKNNPSSHEFKKEITQQGSGKIAEKGDTVSVNYIGRLTDGTEFDNSYKRGEPINFVLGNGQVIQGWEQGIEGMKVGGKATLTIPPDLGYGITGSPPFIPANATLIFDVELVGIK</sequence>
<dbReference type="AlphaFoldDB" id="A0A2M7W3F3"/>
<dbReference type="EMBL" id="PFQF01000045">
    <property type="protein sequence ID" value="PJA19970.1"/>
    <property type="molecule type" value="Genomic_DNA"/>
</dbReference>
<reference evidence="11" key="1">
    <citation type="submission" date="2017-09" db="EMBL/GenBank/DDBJ databases">
        <title>Depth-based differentiation of microbial function through sediment-hosted aquifers and enrichment of novel symbionts in the deep terrestrial subsurface.</title>
        <authorList>
            <person name="Probst A.J."/>
            <person name="Ladd B."/>
            <person name="Jarett J.K."/>
            <person name="Geller-Mcgrath D.E."/>
            <person name="Sieber C.M.K."/>
            <person name="Emerson J.B."/>
            <person name="Anantharaman K."/>
            <person name="Thomas B.C."/>
            <person name="Malmstrom R."/>
            <person name="Stieglmeier M."/>
            <person name="Klingl A."/>
            <person name="Woyke T."/>
            <person name="Ryan C.M."/>
            <person name="Banfield J.F."/>
        </authorList>
    </citation>
    <scope>NUCLEOTIDE SEQUENCE [LARGE SCALE GENOMIC DNA]</scope>
</reference>
<keyword evidence="3 5" id="KW-0697">Rotamase</keyword>
<evidence type="ECO:0000256" key="8">
    <source>
        <dbReference type="SAM" id="Phobius"/>
    </source>
</evidence>
<comment type="similarity">
    <text evidence="2 6">Belongs to the FKBP-type PPIase family.</text>
</comment>
<evidence type="ECO:0000256" key="1">
    <source>
        <dbReference type="ARBA" id="ARBA00000971"/>
    </source>
</evidence>
<dbReference type="FunFam" id="3.10.50.40:FF:000006">
    <property type="entry name" value="Peptidyl-prolyl cis-trans isomerase"/>
    <property type="match status" value="1"/>
</dbReference>
<dbReference type="Proteomes" id="UP000230137">
    <property type="component" value="Unassembled WGS sequence"/>
</dbReference>
<dbReference type="Gene3D" id="3.10.50.40">
    <property type="match status" value="1"/>
</dbReference>
<proteinExistence type="inferred from homology"/>
<organism evidence="10 11">
    <name type="scientific">Candidatus Berkelbacteria bacterium CG_4_10_14_0_2_um_filter_35_9_33_12</name>
    <dbReference type="NCBI Taxonomy" id="1974499"/>
    <lineage>
        <taxon>Bacteria</taxon>
        <taxon>Candidatus Berkelbacteria</taxon>
    </lineage>
</organism>
<dbReference type="GO" id="GO:0003755">
    <property type="term" value="F:peptidyl-prolyl cis-trans isomerase activity"/>
    <property type="evidence" value="ECO:0007669"/>
    <property type="project" value="UniProtKB-UniRule"/>
</dbReference>
<evidence type="ECO:0000256" key="5">
    <source>
        <dbReference type="PROSITE-ProRule" id="PRU00277"/>
    </source>
</evidence>
<keyword evidence="8" id="KW-1133">Transmembrane helix</keyword>
<dbReference type="Pfam" id="PF00254">
    <property type="entry name" value="FKBP_C"/>
    <property type="match status" value="1"/>
</dbReference>
<dbReference type="PROSITE" id="PS50059">
    <property type="entry name" value="FKBP_PPIASE"/>
    <property type="match status" value="1"/>
</dbReference>
<dbReference type="InterPro" id="IPR046357">
    <property type="entry name" value="PPIase_dom_sf"/>
</dbReference>
<dbReference type="PANTHER" id="PTHR43811">
    <property type="entry name" value="FKBP-TYPE PEPTIDYL-PROLYL CIS-TRANS ISOMERASE FKPA"/>
    <property type="match status" value="1"/>
</dbReference>
<evidence type="ECO:0000256" key="2">
    <source>
        <dbReference type="ARBA" id="ARBA00006577"/>
    </source>
</evidence>
<protein>
    <recommendedName>
        <fullName evidence="6">Peptidyl-prolyl cis-trans isomerase</fullName>
        <ecNumber evidence="6">5.2.1.8</ecNumber>
    </recommendedName>
</protein>
<evidence type="ECO:0000259" key="9">
    <source>
        <dbReference type="PROSITE" id="PS50059"/>
    </source>
</evidence>
<name>A0A2M7W3F3_9BACT</name>
<comment type="catalytic activity">
    <reaction evidence="1 5 6">
        <text>[protein]-peptidylproline (omega=180) = [protein]-peptidylproline (omega=0)</text>
        <dbReference type="Rhea" id="RHEA:16237"/>
        <dbReference type="Rhea" id="RHEA-COMP:10747"/>
        <dbReference type="Rhea" id="RHEA-COMP:10748"/>
        <dbReference type="ChEBI" id="CHEBI:83833"/>
        <dbReference type="ChEBI" id="CHEBI:83834"/>
        <dbReference type="EC" id="5.2.1.8"/>
    </reaction>
</comment>
<dbReference type="EC" id="5.2.1.8" evidence="6"/>
<feature type="region of interest" description="Disordered" evidence="7">
    <location>
        <begin position="29"/>
        <end position="52"/>
    </location>
</feature>
<keyword evidence="4 5" id="KW-0413">Isomerase</keyword>
<dbReference type="InterPro" id="IPR001179">
    <property type="entry name" value="PPIase_FKBP_dom"/>
</dbReference>
<evidence type="ECO:0000313" key="10">
    <source>
        <dbReference type="EMBL" id="PJA19970.1"/>
    </source>
</evidence>
<feature type="domain" description="PPIase FKBP-type" evidence="9">
    <location>
        <begin position="56"/>
        <end position="144"/>
    </location>
</feature>
<feature type="transmembrane region" description="Helical" evidence="8">
    <location>
        <begin position="6"/>
        <end position="24"/>
    </location>
</feature>
<keyword evidence="8" id="KW-0812">Transmembrane</keyword>
<keyword evidence="8" id="KW-0472">Membrane</keyword>
<gene>
    <name evidence="10" type="ORF">COX60_03205</name>
</gene>
<evidence type="ECO:0000256" key="4">
    <source>
        <dbReference type="ARBA" id="ARBA00023235"/>
    </source>
</evidence>
<dbReference type="SUPFAM" id="SSF54534">
    <property type="entry name" value="FKBP-like"/>
    <property type="match status" value="1"/>
</dbReference>
<dbReference type="PANTHER" id="PTHR43811:SF19">
    <property type="entry name" value="39 KDA FK506-BINDING NUCLEAR PROTEIN"/>
    <property type="match status" value="1"/>
</dbReference>
<evidence type="ECO:0000256" key="7">
    <source>
        <dbReference type="SAM" id="MobiDB-lite"/>
    </source>
</evidence>
<accession>A0A2M7W3F3</accession>